<organism evidence="6 7">
    <name type="scientific">Verruconis gallopava</name>
    <dbReference type="NCBI Taxonomy" id="253628"/>
    <lineage>
        <taxon>Eukaryota</taxon>
        <taxon>Fungi</taxon>
        <taxon>Dikarya</taxon>
        <taxon>Ascomycota</taxon>
        <taxon>Pezizomycotina</taxon>
        <taxon>Dothideomycetes</taxon>
        <taxon>Pleosporomycetidae</taxon>
        <taxon>Venturiales</taxon>
        <taxon>Sympoventuriaceae</taxon>
        <taxon>Verruconis</taxon>
    </lineage>
</organism>
<dbReference type="InterPro" id="IPR006913">
    <property type="entry name" value="CENP-V/GFA"/>
</dbReference>
<keyword evidence="7" id="KW-1185">Reference proteome</keyword>
<dbReference type="InParanoid" id="A0A0D1Y0J8"/>
<dbReference type="Gene3D" id="2.170.150.70">
    <property type="match status" value="1"/>
</dbReference>
<dbReference type="GO" id="GO:0016846">
    <property type="term" value="F:carbon-sulfur lyase activity"/>
    <property type="evidence" value="ECO:0007669"/>
    <property type="project" value="InterPro"/>
</dbReference>
<keyword evidence="3" id="KW-0862">Zinc</keyword>
<evidence type="ECO:0000313" key="7">
    <source>
        <dbReference type="Proteomes" id="UP000053259"/>
    </source>
</evidence>
<evidence type="ECO:0000259" key="5">
    <source>
        <dbReference type="PROSITE" id="PS51891"/>
    </source>
</evidence>
<dbReference type="InterPro" id="IPR011057">
    <property type="entry name" value="Mss4-like_sf"/>
</dbReference>
<evidence type="ECO:0000256" key="1">
    <source>
        <dbReference type="ARBA" id="ARBA00005495"/>
    </source>
</evidence>
<accession>A0A0D1Y0J8</accession>
<reference evidence="6 7" key="1">
    <citation type="submission" date="2015-01" db="EMBL/GenBank/DDBJ databases">
        <title>The Genome Sequence of Ochroconis gallopava CBS43764.</title>
        <authorList>
            <consortium name="The Broad Institute Genomics Platform"/>
            <person name="Cuomo C."/>
            <person name="de Hoog S."/>
            <person name="Gorbushina A."/>
            <person name="Stielow B."/>
            <person name="Teixiera M."/>
            <person name="Abouelleil A."/>
            <person name="Chapman S.B."/>
            <person name="Priest M."/>
            <person name="Young S.K."/>
            <person name="Wortman J."/>
            <person name="Nusbaum C."/>
            <person name="Birren B."/>
        </authorList>
    </citation>
    <scope>NUCLEOTIDE SEQUENCE [LARGE SCALE GENOMIC DNA]</scope>
    <source>
        <strain evidence="6 7">CBS 43764</strain>
    </source>
</reference>
<dbReference type="AlphaFoldDB" id="A0A0D1Y0J8"/>
<evidence type="ECO:0000256" key="4">
    <source>
        <dbReference type="SAM" id="MobiDB-lite"/>
    </source>
</evidence>
<dbReference type="PROSITE" id="PS51891">
    <property type="entry name" value="CENP_V_GFA"/>
    <property type="match status" value="1"/>
</dbReference>
<name>A0A0D1Y0J8_9PEZI</name>
<dbReference type="GO" id="GO:0046872">
    <property type="term" value="F:metal ion binding"/>
    <property type="evidence" value="ECO:0007669"/>
    <property type="project" value="UniProtKB-KW"/>
</dbReference>
<comment type="similarity">
    <text evidence="1">Belongs to the Gfa family.</text>
</comment>
<dbReference type="Proteomes" id="UP000053259">
    <property type="component" value="Unassembled WGS sequence"/>
</dbReference>
<dbReference type="SUPFAM" id="SSF51316">
    <property type="entry name" value="Mss4-like"/>
    <property type="match status" value="1"/>
</dbReference>
<feature type="compositionally biased region" description="Acidic residues" evidence="4">
    <location>
        <begin position="223"/>
        <end position="233"/>
    </location>
</feature>
<dbReference type="EMBL" id="KN847530">
    <property type="protein sequence ID" value="KIW08571.1"/>
    <property type="molecule type" value="Genomic_DNA"/>
</dbReference>
<dbReference type="VEuPathDB" id="FungiDB:PV09_00536"/>
<dbReference type="GeneID" id="27308509"/>
<evidence type="ECO:0000313" key="6">
    <source>
        <dbReference type="EMBL" id="KIW08571.1"/>
    </source>
</evidence>
<protein>
    <recommendedName>
        <fullName evidence="5">CENP-V/GFA domain-containing protein</fullName>
    </recommendedName>
</protein>
<keyword evidence="2" id="KW-0479">Metal-binding</keyword>
<dbReference type="STRING" id="253628.A0A0D1Y0J8"/>
<dbReference type="OrthoDB" id="3907216at2759"/>
<feature type="domain" description="CENP-V/GFA" evidence="5">
    <location>
        <begin position="3"/>
        <end position="131"/>
    </location>
</feature>
<dbReference type="HOGENOM" id="CLU_098340_0_0_1"/>
<evidence type="ECO:0000256" key="2">
    <source>
        <dbReference type="ARBA" id="ARBA00022723"/>
    </source>
</evidence>
<gene>
    <name evidence="6" type="ORF">PV09_00536</name>
</gene>
<sequence>MDLHGGCACGRNVFVVEIPETSDQQARIFFDNSSSSRRHLASPFTAWLHVPFAWFHSTTFAFFPDETHRSIRRTFVSPFETTLRRQFCGYCGTQLSQWREDARDDSIQITLGSIFEEDLEQLEQGGVLRFDGAESDSDDPERMEIEAARRFAPVVGTRHRGASWYESLVRDTPLGQVRRQKGGHMSHDGSVEVEWEVVEVSAGGDDVEDDGEATPGKRKIGEVEEPEDHEMRS</sequence>
<dbReference type="RefSeq" id="XP_016218440.1">
    <property type="nucleotide sequence ID" value="XM_016353287.1"/>
</dbReference>
<evidence type="ECO:0000256" key="3">
    <source>
        <dbReference type="ARBA" id="ARBA00022833"/>
    </source>
</evidence>
<feature type="region of interest" description="Disordered" evidence="4">
    <location>
        <begin position="202"/>
        <end position="233"/>
    </location>
</feature>
<proteinExistence type="inferred from homology"/>